<proteinExistence type="inferred from homology"/>
<keyword evidence="4" id="KW-0378">Hydrolase</keyword>
<evidence type="ECO:0000256" key="2">
    <source>
        <dbReference type="PIRSR" id="PIRSR601461-1"/>
    </source>
</evidence>
<gene>
    <name evidence="4" type="ORF">F5891DRAFT_548854</name>
</gene>
<keyword evidence="4" id="KW-0645">Protease</keyword>
<accession>A0AAD4E2N3</accession>
<sequence length="411" mass="44027">MDCRPHHSCKQAETSLIVMRSFSAFLIAVIITASRSTSWASVTIPLTKLERAGSYLQGSAHADRARASFLKTTSGPKTIPATNLVYIQYTTSVGVGCPPTYYNLIVDTGSSNTFVGTGKKYVRTSTSVPTGQNVTVNYGSGFFSGIEYNDTVTLAAGFVIANQSIGDALKFANFDGVDGIIGVGPVDLTQDTLFPDTDTLIPTIMDNALKQGLIKQRIFGISFAPATTSNDTNGAITYGGIDPAFYTGNITYAPVTKIHPAAHYWGINVTDVTYGTHTVIPRSTAGIVDAGTSLVVLADDFFFRYLQAIPGAYLDVNNTGLIVIPPSSVAGMQPLNFTINGRAFSMDTAAQLIPLNENAIWGIETGVQYGVITNLGADSGRGSDFILGQKFMEKYYVVFDCQSQTRWLCVH</sequence>
<dbReference type="InterPro" id="IPR033121">
    <property type="entry name" value="PEPTIDASE_A1"/>
</dbReference>
<feature type="active site" evidence="2">
    <location>
        <position position="289"/>
    </location>
</feature>
<dbReference type="SUPFAM" id="SSF50630">
    <property type="entry name" value="Acid proteases"/>
    <property type="match status" value="1"/>
</dbReference>
<comment type="similarity">
    <text evidence="1">Belongs to the peptidase A1 family.</text>
</comment>
<protein>
    <submittedName>
        <fullName evidence="4">Acid protease</fullName>
    </submittedName>
</protein>
<dbReference type="GO" id="GO:0006508">
    <property type="term" value="P:proteolysis"/>
    <property type="evidence" value="ECO:0007669"/>
    <property type="project" value="UniProtKB-KW"/>
</dbReference>
<dbReference type="GeneID" id="64666506"/>
<name>A0AAD4E2N3_9AGAM</name>
<dbReference type="InterPro" id="IPR001461">
    <property type="entry name" value="Aspartic_peptidase_A1"/>
</dbReference>
<dbReference type="InterPro" id="IPR034164">
    <property type="entry name" value="Pepsin-like_dom"/>
</dbReference>
<dbReference type="PANTHER" id="PTHR47966:SF51">
    <property type="entry name" value="BETA-SITE APP-CLEAVING ENZYME, ISOFORM A-RELATED"/>
    <property type="match status" value="1"/>
</dbReference>
<dbReference type="EMBL" id="JABBWK010000049">
    <property type="protein sequence ID" value="KAG1897168.1"/>
    <property type="molecule type" value="Genomic_DNA"/>
</dbReference>
<organism evidence="4 5">
    <name type="scientific">Suillus fuscotomentosus</name>
    <dbReference type="NCBI Taxonomy" id="1912939"/>
    <lineage>
        <taxon>Eukaryota</taxon>
        <taxon>Fungi</taxon>
        <taxon>Dikarya</taxon>
        <taxon>Basidiomycota</taxon>
        <taxon>Agaricomycotina</taxon>
        <taxon>Agaricomycetes</taxon>
        <taxon>Agaricomycetidae</taxon>
        <taxon>Boletales</taxon>
        <taxon>Suillineae</taxon>
        <taxon>Suillaceae</taxon>
        <taxon>Suillus</taxon>
    </lineage>
</organism>
<dbReference type="PROSITE" id="PS51767">
    <property type="entry name" value="PEPTIDASE_A1"/>
    <property type="match status" value="1"/>
</dbReference>
<dbReference type="Pfam" id="PF00026">
    <property type="entry name" value="Asp"/>
    <property type="match status" value="1"/>
</dbReference>
<dbReference type="PRINTS" id="PR00792">
    <property type="entry name" value="PEPSIN"/>
</dbReference>
<dbReference type="GO" id="GO:0004190">
    <property type="term" value="F:aspartic-type endopeptidase activity"/>
    <property type="evidence" value="ECO:0007669"/>
    <property type="project" value="InterPro"/>
</dbReference>
<dbReference type="AlphaFoldDB" id="A0AAD4E2N3"/>
<evidence type="ECO:0000313" key="4">
    <source>
        <dbReference type="EMBL" id="KAG1897168.1"/>
    </source>
</evidence>
<dbReference type="InterPro" id="IPR021109">
    <property type="entry name" value="Peptidase_aspartic_dom_sf"/>
</dbReference>
<dbReference type="CDD" id="cd05471">
    <property type="entry name" value="pepsin_like"/>
    <property type="match status" value="1"/>
</dbReference>
<feature type="active site" evidence="2">
    <location>
        <position position="107"/>
    </location>
</feature>
<feature type="domain" description="Peptidase A1" evidence="3">
    <location>
        <begin position="89"/>
        <end position="409"/>
    </location>
</feature>
<evidence type="ECO:0000259" key="3">
    <source>
        <dbReference type="PROSITE" id="PS51767"/>
    </source>
</evidence>
<dbReference type="RefSeq" id="XP_041222744.1">
    <property type="nucleotide sequence ID" value="XM_041372208.1"/>
</dbReference>
<evidence type="ECO:0000256" key="1">
    <source>
        <dbReference type="ARBA" id="ARBA00007447"/>
    </source>
</evidence>
<evidence type="ECO:0000313" key="5">
    <source>
        <dbReference type="Proteomes" id="UP001195769"/>
    </source>
</evidence>
<dbReference type="Proteomes" id="UP001195769">
    <property type="component" value="Unassembled WGS sequence"/>
</dbReference>
<comment type="caution">
    <text evidence="4">The sequence shown here is derived from an EMBL/GenBank/DDBJ whole genome shotgun (WGS) entry which is preliminary data.</text>
</comment>
<reference evidence="4" key="1">
    <citation type="journal article" date="2020" name="New Phytol.">
        <title>Comparative genomics reveals dynamic genome evolution in host specialist ectomycorrhizal fungi.</title>
        <authorList>
            <person name="Lofgren L.A."/>
            <person name="Nguyen N.H."/>
            <person name="Vilgalys R."/>
            <person name="Ruytinx J."/>
            <person name="Liao H.L."/>
            <person name="Branco S."/>
            <person name="Kuo A."/>
            <person name="LaButti K."/>
            <person name="Lipzen A."/>
            <person name="Andreopoulos W."/>
            <person name="Pangilinan J."/>
            <person name="Riley R."/>
            <person name="Hundley H."/>
            <person name="Na H."/>
            <person name="Barry K."/>
            <person name="Grigoriev I.V."/>
            <person name="Stajich J.E."/>
            <person name="Kennedy P.G."/>
        </authorList>
    </citation>
    <scope>NUCLEOTIDE SEQUENCE</scope>
    <source>
        <strain evidence="4">FC203</strain>
    </source>
</reference>
<dbReference type="Gene3D" id="2.40.70.10">
    <property type="entry name" value="Acid Proteases"/>
    <property type="match status" value="2"/>
</dbReference>
<dbReference type="PANTHER" id="PTHR47966">
    <property type="entry name" value="BETA-SITE APP-CLEAVING ENZYME, ISOFORM A-RELATED"/>
    <property type="match status" value="1"/>
</dbReference>
<keyword evidence="5" id="KW-1185">Reference proteome</keyword>